<organism evidence="2 3">
    <name type="scientific">Prorocentrum cordatum</name>
    <dbReference type="NCBI Taxonomy" id="2364126"/>
    <lineage>
        <taxon>Eukaryota</taxon>
        <taxon>Sar</taxon>
        <taxon>Alveolata</taxon>
        <taxon>Dinophyceae</taxon>
        <taxon>Prorocentrales</taxon>
        <taxon>Prorocentraceae</taxon>
        <taxon>Prorocentrum</taxon>
    </lineage>
</organism>
<feature type="region of interest" description="Disordered" evidence="1">
    <location>
        <begin position="167"/>
        <end position="377"/>
    </location>
</feature>
<evidence type="ECO:0000313" key="3">
    <source>
        <dbReference type="Proteomes" id="UP001189429"/>
    </source>
</evidence>
<reference evidence="2" key="1">
    <citation type="submission" date="2023-10" db="EMBL/GenBank/DDBJ databases">
        <authorList>
            <person name="Chen Y."/>
            <person name="Shah S."/>
            <person name="Dougan E. K."/>
            <person name="Thang M."/>
            <person name="Chan C."/>
        </authorList>
    </citation>
    <scope>NUCLEOTIDE SEQUENCE [LARGE SCALE GENOMIC DNA]</scope>
</reference>
<feature type="compositionally biased region" description="Basic residues" evidence="1">
    <location>
        <begin position="223"/>
        <end position="236"/>
    </location>
</feature>
<proteinExistence type="predicted"/>
<comment type="caution">
    <text evidence="2">The sequence shown here is derived from an EMBL/GenBank/DDBJ whole genome shotgun (WGS) entry which is preliminary data.</text>
</comment>
<feature type="compositionally biased region" description="Low complexity" evidence="1">
    <location>
        <begin position="185"/>
        <end position="200"/>
    </location>
</feature>
<evidence type="ECO:0000256" key="1">
    <source>
        <dbReference type="SAM" id="MobiDB-lite"/>
    </source>
</evidence>
<feature type="compositionally biased region" description="Basic and acidic residues" evidence="1">
    <location>
        <begin position="1"/>
        <end position="12"/>
    </location>
</feature>
<evidence type="ECO:0000313" key="2">
    <source>
        <dbReference type="EMBL" id="CAK0873377.1"/>
    </source>
</evidence>
<feature type="compositionally biased region" description="Low complexity" evidence="1">
    <location>
        <begin position="338"/>
        <end position="368"/>
    </location>
</feature>
<feature type="compositionally biased region" description="Basic and acidic residues" evidence="1">
    <location>
        <begin position="413"/>
        <end position="428"/>
    </location>
</feature>
<sequence>MREESEGIRSEEEKEDWTCGCSRGAPPPVGSRVGPRGPAGGGGQRRTGRARPAHAEGGRAKARHGRRLFLPPCAPTLHARGGPGEGAAPRCAAVGSRGGASEPSAQGPVLGEGEAGEEERGGGGGGGGGRGQCWGVGGALASPHRRSPRRMATLTCSRFFDYTQKKVALGKSDKSAPLRRSRSWRPATPRGPAGACARARAGGGLSSGARRQRAAEELAGRPSLRRGAGKSRKRVGHAGEHDANPRRSIDGKAASSRRGHRWPALGETGRRKTASHPGAEAGLGGLKKKLHELANRVGSGTGSGHVQPEPPGTLPRCARAGQMRGGRGWERGDERWVGAGRLGPRPGSAPGPAAGRAAAVPDSPAASGRKSPDEFLSNSWLCESRKRAARMERRVQSHPSEALVQLQNCTGIGRKEEERGRREQERGRGWRQQHATSAPVAIRGRSKHML</sequence>
<feature type="region of interest" description="Disordered" evidence="1">
    <location>
        <begin position="1"/>
        <end position="150"/>
    </location>
</feature>
<feature type="compositionally biased region" description="Basic and acidic residues" evidence="1">
    <location>
        <begin position="327"/>
        <end position="336"/>
    </location>
</feature>
<gene>
    <name evidence="2" type="ORF">PCOR1329_LOCUS58608</name>
</gene>
<keyword evidence="3" id="KW-1185">Reference proteome</keyword>
<protein>
    <submittedName>
        <fullName evidence="2">Uncharacterized protein</fullName>
    </submittedName>
</protein>
<feature type="compositionally biased region" description="Gly residues" evidence="1">
    <location>
        <begin position="122"/>
        <end position="138"/>
    </location>
</feature>
<name>A0ABN9VMR7_9DINO</name>
<accession>A0ABN9VMR7</accession>
<feature type="compositionally biased region" description="Basic and acidic residues" evidence="1">
    <location>
        <begin position="237"/>
        <end position="250"/>
    </location>
</feature>
<feature type="region of interest" description="Disordered" evidence="1">
    <location>
        <begin position="391"/>
        <end position="450"/>
    </location>
</feature>
<dbReference type="EMBL" id="CAUYUJ010017275">
    <property type="protein sequence ID" value="CAK0873377.1"/>
    <property type="molecule type" value="Genomic_DNA"/>
</dbReference>
<dbReference type="Proteomes" id="UP001189429">
    <property type="component" value="Unassembled WGS sequence"/>
</dbReference>